<evidence type="ECO:0000313" key="3">
    <source>
        <dbReference type="Proteomes" id="UP000635387"/>
    </source>
</evidence>
<comment type="caution">
    <text evidence="2">The sequence shown here is derived from an EMBL/GenBank/DDBJ whole genome shotgun (WGS) entry which is preliminary data.</text>
</comment>
<protein>
    <submittedName>
        <fullName evidence="2">Uncharacterized protein</fullName>
    </submittedName>
</protein>
<sequence length="182" mass="20254">MQAETRDLGIGQDTAGKTPVQFVRGLRLATAERAVDPDEHADDPSDGPTRMGEGEHSLELMFEFSRIIDPMLDTGDTLPPGPRHLHMVRPHQPVWVDLKLVYPVGAAKTRLPDGLDLTGTVPGLLGMWRATTTAHWVGWVTFQLGPVGRGGTTHSQWVLAEALRPREERNTWSGSYPYERRR</sequence>
<organism evidence="2 3">
    <name type="scientific">Amycolatopsis oliviviridis</name>
    <dbReference type="NCBI Taxonomy" id="1471590"/>
    <lineage>
        <taxon>Bacteria</taxon>
        <taxon>Bacillati</taxon>
        <taxon>Actinomycetota</taxon>
        <taxon>Actinomycetes</taxon>
        <taxon>Pseudonocardiales</taxon>
        <taxon>Pseudonocardiaceae</taxon>
        <taxon>Amycolatopsis</taxon>
    </lineage>
</organism>
<dbReference type="EMBL" id="BNAY01000004">
    <property type="protein sequence ID" value="GHH20761.1"/>
    <property type="molecule type" value="Genomic_DNA"/>
</dbReference>
<keyword evidence="3" id="KW-1185">Reference proteome</keyword>
<evidence type="ECO:0000256" key="1">
    <source>
        <dbReference type="SAM" id="MobiDB-lite"/>
    </source>
</evidence>
<gene>
    <name evidence="2" type="ORF">GCM10017790_41020</name>
</gene>
<evidence type="ECO:0000313" key="2">
    <source>
        <dbReference type="EMBL" id="GHH20761.1"/>
    </source>
</evidence>
<dbReference type="Proteomes" id="UP000635387">
    <property type="component" value="Unassembled WGS sequence"/>
</dbReference>
<accession>A0ABQ3LMX9</accession>
<feature type="region of interest" description="Disordered" evidence="1">
    <location>
        <begin position="29"/>
        <end position="53"/>
    </location>
</feature>
<name>A0ABQ3LMX9_9PSEU</name>
<reference evidence="3" key="1">
    <citation type="journal article" date="2019" name="Int. J. Syst. Evol. Microbiol.">
        <title>The Global Catalogue of Microorganisms (GCM) 10K type strain sequencing project: providing services to taxonomists for standard genome sequencing and annotation.</title>
        <authorList>
            <consortium name="The Broad Institute Genomics Platform"/>
            <consortium name="The Broad Institute Genome Sequencing Center for Infectious Disease"/>
            <person name="Wu L."/>
            <person name="Ma J."/>
        </authorList>
    </citation>
    <scope>NUCLEOTIDE SEQUENCE [LARGE SCALE GENOMIC DNA]</scope>
    <source>
        <strain evidence="3">CGMCC 4.7683</strain>
    </source>
</reference>
<proteinExistence type="predicted"/>